<name>A0AAV9A1J1_ACOGR</name>
<dbReference type="AlphaFoldDB" id="A0AAV9A1J1"/>
<protein>
    <submittedName>
        <fullName evidence="1">Uncharacterized protein</fullName>
    </submittedName>
</protein>
<reference evidence="1" key="2">
    <citation type="submission" date="2023-06" db="EMBL/GenBank/DDBJ databases">
        <authorList>
            <person name="Ma L."/>
            <person name="Liu K.-W."/>
            <person name="Li Z."/>
            <person name="Hsiao Y.-Y."/>
            <person name="Qi Y."/>
            <person name="Fu T."/>
            <person name="Tang G."/>
            <person name="Zhang D."/>
            <person name="Sun W.-H."/>
            <person name="Liu D.-K."/>
            <person name="Li Y."/>
            <person name="Chen G.-Z."/>
            <person name="Liu X.-D."/>
            <person name="Liao X.-Y."/>
            <person name="Jiang Y.-T."/>
            <person name="Yu X."/>
            <person name="Hao Y."/>
            <person name="Huang J."/>
            <person name="Zhao X.-W."/>
            <person name="Ke S."/>
            <person name="Chen Y.-Y."/>
            <person name="Wu W.-L."/>
            <person name="Hsu J.-L."/>
            <person name="Lin Y.-F."/>
            <person name="Huang M.-D."/>
            <person name="Li C.-Y."/>
            <person name="Huang L."/>
            <person name="Wang Z.-W."/>
            <person name="Zhao X."/>
            <person name="Zhong W.-Y."/>
            <person name="Peng D.-H."/>
            <person name="Ahmad S."/>
            <person name="Lan S."/>
            <person name="Zhang J.-S."/>
            <person name="Tsai W.-C."/>
            <person name="Van De Peer Y."/>
            <person name="Liu Z.-J."/>
        </authorList>
    </citation>
    <scope>NUCLEOTIDE SEQUENCE</scope>
    <source>
        <strain evidence="1">SCP</strain>
        <tissue evidence="1">Leaves</tissue>
    </source>
</reference>
<sequence length="61" mass="6606">MKMVNPKLPFLSANNALVFGIIWLGCFLGRLDAQATTDPSEGVLNVTSPKWPGKRDVVGFS</sequence>
<dbReference type="PROSITE" id="PS51257">
    <property type="entry name" value="PROKAR_LIPOPROTEIN"/>
    <property type="match status" value="1"/>
</dbReference>
<evidence type="ECO:0000313" key="2">
    <source>
        <dbReference type="Proteomes" id="UP001179952"/>
    </source>
</evidence>
<gene>
    <name evidence="1" type="ORF">QJS04_geneDACA024879</name>
</gene>
<proteinExistence type="predicted"/>
<dbReference type="Proteomes" id="UP001179952">
    <property type="component" value="Unassembled WGS sequence"/>
</dbReference>
<organism evidence="1 2">
    <name type="scientific">Acorus gramineus</name>
    <name type="common">Dwarf sweet flag</name>
    <dbReference type="NCBI Taxonomy" id="55184"/>
    <lineage>
        <taxon>Eukaryota</taxon>
        <taxon>Viridiplantae</taxon>
        <taxon>Streptophyta</taxon>
        <taxon>Embryophyta</taxon>
        <taxon>Tracheophyta</taxon>
        <taxon>Spermatophyta</taxon>
        <taxon>Magnoliopsida</taxon>
        <taxon>Liliopsida</taxon>
        <taxon>Acoraceae</taxon>
        <taxon>Acorus</taxon>
    </lineage>
</organism>
<reference evidence="1" key="1">
    <citation type="journal article" date="2023" name="Nat. Commun.">
        <title>Diploid and tetraploid genomes of Acorus and the evolution of monocots.</title>
        <authorList>
            <person name="Ma L."/>
            <person name="Liu K.W."/>
            <person name="Li Z."/>
            <person name="Hsiao Y.Y."/>
            <person name="Qi Y."/>
            <person name="Fu T."/>
            <person name="Tang G.D."/>
            <person name="Zhang D."/>
            <person name="Sun W.H."/>
            <person name="Liu D.K."/>
            <person name="Li Y."/>
            <person name="Chen G.Z."/>
            <person name="Liu X.D."/>
            <person name="Liao X.Y."/>
            <person name="Jiang Y.T."/>
            <person name="Yu X."/>
            <person name="Hao Y."/>
            <person name="Huang J."/>
            <person name="Zhao X.W."/>
            <person name="Ke S."/>
            <person name="Chen Y.Y."/>
            <person name="Wu W.L."/>
            <person name="Hsu J.L."/>
            <person name="Lin Y.F."/>
            <person name="Huang M.D."/>
            <person name="Li C.Y."/>
            <person name="Huang L."/>
            <person name="Wang Z.W."/>
            <person name="Zhao X."/>
            <person name="Zhong W.Y."/>
            <person name="Peng D.H."/>
            <person name="Ahmad S."/>
            <person name="Lan S."/>
            <person name="Zhang J.S."/>
            <person name="Tsai W.C."/>
            <person name="Van de Peer Y."/>
            <person name="Liu Z.J."/>
        </authorList>
    </citation>
    <scope>NUCLEOTIDE SEQUENCE</scope>
    <source>
        <strain evidence="1">SCP</strain>
    </source>
</reference>
<evidence type="ECO:0000313" key="1">
    <source>
        <dbReference type="EMBL" id="KAK1257855.1"/>
    </source>
</evidence>
<comment type="caution">
    <text evidence="1">The sequence shown here is derived from an EMBL/GenBank/DDBJ whole genome shotgun (WGS) entry which is preliminary data.</text>
</comment>
<dbReference type="EMBL" id="JAUJYN010000032">
    <property type="protein sequence ID" value="KAK1257855.1"/>
    <property type="molecule type" value="Genomic_DNA"/>
</dbReference>
<keyword evidence="2" id="KW-1185">Reference proteome</keyword>
<accession>A0AAV9A1J1</accession>